<feature type="region of interest" description="Disordered" evidence="2">
    <location>
        <begin position="1"/>
        <end position="48"/>
    </location>
</feature>
<dbReference type="SUPFAM" id="SSF57756">
    <property type="entry name" value="Retrovirus zinc finger-like domains"/>
    <property type="match status" value="1"/>
</dbReference>
<evidence type="ECO:0000259" key="3">
    <source>
        <dbReference type="PROSITE" id="PS50158"/>
    </source>
</evidence>
<keyword evidence="1" id="KW-0863">Zinc-finger</keyword>
<reference evidence="4" key="1">
    <citation type="submission" date="2020-07" db="EMBL/GenBank/DDBJ databases">
        <title>Genome sequence and genetic diversity analysis of an under-domesticated orphan crop, white fonio (Digitaria exilis).</title>
        <authorList>
            <person name="Bennetzen J.L."/>
            <person name="Chen S."/>
            <person name="Ma X."/>
            <person name="Wang X."/>
            <person name="Yssel A.E.J."/>
            <person name="Chaluvadi S.R."/>
            <person name="Johnson M."/>
            <person name="Gangashetty P."/>
            <person name="Hamidou F."/>
            <person name="Sanogo M.D."/>
            <person name="Zwaenepoel A."/>
            <person name="Wallace J."/>
            <person name="Van De Peer Y."/>
            <person name="Van Deynze A."/>
        </authorList>
    </citation>
    <scope>NUCLEOTIDE SEQUENCE</scope>
    <source>
        <tissue evidence="4">Leaves</tissue>
    </source>
</reference>
<keyword evidence="5" id="KW-1185">Reference proteome</keyword>
<dbReference type="InterPro" id="IPR001878">
    <property type="entry name" value="Znf_CCHC"/>
</dbReference>
<dbReference type="Pfam" id="PF14392">
    <property type="entry name" value="zf-CCHC_4"/>
    <property type="match status" value="1"/>
</dbReference>
<feature type="region of interest" description="Disordered" evidence="2">
    <location>
        <begin position="299"/>
        <end position="350"/>
    </location>
</feature>
<protein>
    <recommendedName>
        <fullName evidence="3">CCHC-type domain-containing protein</fullName>
    </recommendedName>
</protein>
<gene>
    <name evidence="4" type="ORF">HU200_005103</name>
</gene>
<dbReference type="EMBL" id="JACEFO010000338">
    <property type="protein sequence ID" value="KAF8775051.1"/>
    <property type="molecule type" value="Genomic_DNA"/>
</dbReference>
<sequence length="365" mass="39589">MTEQVGRRFQGGSISAAMARPSKEKEVADVNGVTDGPEEVPGGDAVLMGASGENKERRLVVHGVVGPRDDEEEEEEEYEYAFDEDEEAVQAPAKWRAIARFYSGKAIHGGPWTLRGIAVIFVPYDGMQRFSEVVIESIALWVRFYDIPLKLMMTEGFLATLGEKIGTVLEVGEARLDYRRAKIDLPLAKAIMPSVSMRVKGRGLMVFEVKYENIPHFCFRCGRIGHAVRECPEEEDGEGGVKFGTSLHCSPQKRDVGDVDGKLIQLAMGGGGWKARGNHGGTYGREPSAEAGVQNVDEDGLSKGMAGMSVDTKTPTVDTAPPGDGYEKLSGLDSFSDSSDGSTHSKDGVSNLSMHDRLLLATGRR</sequence>
<dbReference type="InterPro" id="IPR040256">
    <property type="entry name" value="At4g02000-like"/>
</dbReference>
<evidence type="ECO:0000256" key="2">
    <source>
        <dbReference type="SAM" id="MobiDB-lite"/>
    </source>
</evidence>
<name>A0A835FRD9_9POAL</name>
<dbReference type="GO" id="GO:0008270">
    <property type="term" value="F:zinc ion binding"/>
    <property type="evidence" value="ECO:0007669"/>
    <property type="project" value="UniProtKB-KW"/>
</dbReference>
<feature type="domain" description="CCHC-type" evidence="3">
    <location>
        <begin position="218"/>
        <end position="233"/>
    </location>
</feature>
<dbReference type="PANTHER" id="PTHR31286:SF134">
    <property type="entry name" value="OS01G0559450 PROTEIN"/>
    <property type="match status" value="1"/>
</dbReference>
<dbReference type="OrthoDB" id="1707487at2759"/>
<evidence type="ECO:0000313" key="5">
    <source>
        <dbReference type="Proteomes" id="UP000636709"/>
    </source>
</evidence>
<keyword evidence="1" id="KW-0479">Metal-binding</keyword>
<dbReference type="PANTHER" id="PTHR31286">
    <property type="entry name" value="GLYCINE-RICH CELL WALL STRUCTURAL PROTEIN 1.8-LIKE"/>
    <property type="match status" value="1"/>
</dbReference>
<dbReference type="Proteomes" id="UP000636709">
    <property type="component" value="Unassembled WGS sequence"/>
</dbReference>
<proteinExistence type="predicted"/>
<organism evidence="4 5">
    <name type="scientific">Digitaria exilis</name>
    <dbReference type="NCBI Taxonomy" id="1010633"/>
    <lineage>
        <taxon>Eukaryota</taxon>
        <taxon>Viridiplantae</taxon>
        <taxon>Streptophyta</taxon>
        <taxon>Embryophyta</taxon>
        <taxon>Tracheophyta</taxon>
        <taxon>Spermatophyta</taxon>
        <taxon>Magnoliopsida</taxon>
        <taxon>Liliopsida</taxon>
        <taxon>Poales</taxon>
        <taxon>Poaceae</taxon>
        <taxon>PACMAD clade</taxon>
        <taxon>Panicoideae</taxon>
        <taxon>Panicodae</taxon>
        <taxon>Paniceae</taxon>
        <taxon>Anthephorinae</taxon>
        <taxon>Digitaria</taxon>
    </lineage>
</organism>
<evidence type="ECO:0000256" key="1">
    <source>
        <dbReference type="PROSITE-ProRule" id="PRU00047"/>
    </source>
</evidence>
<dbReference type="AlphaFoldDB" id="A0A835FRD9"/>
<dbReference type="GO" id="GO:0003676">
    <property type="term" value="F:nucleic acid binding"/>
    <property type="evidence" value="ECO:0007669"/>
    <property type="project" value="InterPro"/>
</dbReference>
<dbReference type="InterPro" id="IPR036875">
    <property type="entry name" value="Znf_CCHC_sf"/>
</dbReference>
<dbReference type="SMART" id="SM00343">
    <property type="entry name" value="ZnF_C2HC"/>
    <property type="match status" value="1"/>
</dbReference>
<comment type="caution">
    <text evidence="4">The sequence shown here is derived from an EMBL/GenBank/DDBJ whole genome shotgun (WGS) entry which is preliminary data.</text>
</comment>
<dbReference type="InterPro" id="IPR025836">
    <property type="entry name" value="Zn_knuckle_CX2CX4HX4C"/>
</dbReference>
<feature type="compositionally biased region" description="Low complexity" evidence="2">
    <location>
        <begin position="331"/>
        <end position="342"/>
    </location>
</feature>
<evidence type="ECO:0000313" key="4">
    <source>
        <dbReference type="EMBL" id="KAF8775051.1"/>
    </source>
</evidence>
<accession>A0A835FRD9</accession>
<keyword evidence="1" id="KW-0862">Zinc</keyword>
<dbReference type="PROSITE" id="PS50158">
    <property type="entry name" value="ZF_CCHC"/>
    <property type="match status" value="1"/>
</dbReference>